<dbReference type="PANTHER" id="PTHR43464">
    <property type="entry name" value="METHYLTRANSFERASE"/>
    <property type="match status" value="1"/>
</dbReference>
<dbReference type="InterPro" id="IPR013216">
    <property type="entry name" value="Methyltransf_11"/>
</dbReference>
<dbReference type="Gene3D" id="3.40.50.150">
    <property type="entry name" value="Vaccinia Virus protein VP39"/>
    <property type="match status" value="1"/>
</dbReference>
<dbReference type="CDD" id="cd02440">
    <property type="entry name" value="AdoMet_MTases"/>
    <property type="match status" value="1"/>
</dbReference>
<dbReference type="GO" id="GO:0061542">
    <property type="term" value="F:3-demethylubiquinol 3-O-methyltransferase activity"/>
    <property type="evidence" value="ECO:0007669"/>
    <property type="project" value="InterPro"/>
</dbReference>
<evidence type="ECO:0000256" key="1">
    <source>
        <dbReference type="ARBA" id="ARBA00022603"/>
    </source>
</evidence>
<sequence length="236" mass="26224">MTTFDNVDGNEIEKFDKVSQTWWDQKGEMGALHAVNPLRTKFIMEKLAVQNAKVLDVGCGGGILSEALAKAGARVTGIDLSLQSLEAARDHARREKLKIEYLYESVEAIAAKNAERFDVVTCMEMLEHVPEPQQIVAACAEALKPGGHAFFSTINRTRKAFLFAIIGGEYVLRLLPRGTHAYSKLIRPGELIAWSRASGLDFVRFASLIYNPFTKKFKVAADIVDVNYMAHFSKKS</sequence>
<dbReference type="InterPro" id="IPR029063">
    <property type="entry name" value="SAM-dependent_MTases_sf"/>
</dbReference>
<dbReference type="HAMAP" id="MF_00472">
    <property type="entry name" value="UbiG"/>
    <property type="match status" value="1"/>
</dbReference>
<dbReference type="OrthoDB" id="9810247at2"/>
<name>A0A0I9VJ54_9MYCO</name>
<dbReference type="STRING" id="1202450.B586_06440"/>
<protein>
    <submittedName>
        <fullName evidence="6">3-demethylubiquinone-9 3-methyltransferase</fullName>
    </submittedName>
</protein>
<dbReference type="GO" id="GO:0010420">
    <property type="term" value="F:polyprenyldihydroxybenzoate methyltransferase activity"/>
    <property type="evidence" value="ECO:0007669"/>
    <property type="project" value="InterPro"/>
</dbReference>
<dbReference type="AlphaFoldDB" id="A0A0I9VJ54"/>
<evidence type="ECO:0000259" key="5">
    <source>
        <dbReference type="Pfam" id="PF08241"/>
    </source>
</evidence>
<evidence type="ECO:0000256" key="2">
    <source>
        <dbReference type="ARBA" id="ARBA00022679"/>
    </source>
</evidence>
<dbReference type="PANTHER" id="PTHR43464:SF19">
    <property type="entry name" value="UBIQUINONE BIOSYNTHESIS O-METHYLTRANSFERASE, MITOCHONDRIAL"/>
    <property type="match status" value="1"/>
</dbReference>
<dbReference type="PATRIC" id="fig|29311.18.peg.3657"/>
<dbReference type="InterPro" id="IPR010233">
    <property type="entry name" value="UbiG_MeTrfase"/>
</dbReference>
<gene>
    <name evidence="6" type="ORF">ABH38_04410</name>
</gene>
<keyword evidence="4" id="KW-0949">S-adenosyl-L-methionine</keyword>
<dbReference type="GO" id="GO:0032259">
    <property type="term" value="P:methylation"/>
    <property type="evidence" value="ECO:0007669"/>
    <property type="project" value="UniProtKB-KW"/>
</dbReference>
<keyword evidence="7" id="KW-1185">Reference proteome</keyword>
<evidence type="ECO:0000256" key="4">
    <source>
        <dbReference type="ARBA" id="ARBA00022691"/>
    </source>
</evidence>
<keyword evidence="6" id="KW-0830">Ubiquinone</keyword>
<dbReference type="SUPFAM" id="SSF53335">
    <property type="entry name" value="S-adenosyl-L-methionine-dependent methyltransferases"/>
    <property type="match status" value="1"/>
</dbReference>
<accession>A0A0I9VJ54</accession>
<keyword evidence="2 6" id="KW-0808">Transferase</keyword>
<evidence type="ECO:0000313" key="6">
    <source>
        <dbReference type="EMBL" id="KLO38612.1"/>
    </source>
</evidence>
<keyword evidence="3" id="KW-0831">Ubiquinone biosynthesis</keyword>
<feature type="domain" description="Methyltransferase type 11" evidence="5">
    <location>
        <begin position="55"/>
        <end position="151"/>
    </location>
</feature>
<dbReference type="NCBIfam" id="TIGR01983">
    <property type="entry name" value="UbiG"/>
    <property type="match status" value="1"/>
</dbReference>
<evidence type="ECO:0000256" key="3">
    <source>
        <dbReference type="ARBA" id="ARBA00022688"/>
    </source>
</evidence>
<keyword evidence="1 6" id="KW-0489">Methyltransferase</keyword>
<comment type="caution">
    <text evidence="6">The sequence shown here is derived from an EMBL/GenBank/DDBJ whole genome shotgun (WGS) entry which is preliminary data.</text>
</comment>
<dbReference type="Pfam" id="PF08241">
    <property type="entry name" value="Methyltransf_11"/>
    <property type="match status" value="1"/>
</dbReference>
<reference evidence="6 7" key="1">
    <citation type="submission" date="2015-05" db="EMBL/GenBank/DDBJ databases">
        <title>Genome sequence of Mycobacterium haemophilum.</title>
        <authorList>
            <person name="Greninger A.L."/>
            <person name="Cunningham G."/>
            <person name="Miller S."/>
        </authorList>
    </citation>
    <scope>NUCLEOTIDE SEQUENCE [LARGE SCALE GENOMIC DNA]</scope>
    <source>
        <strain evidence="7">UC1</strain>
    </source>
</reference>
<dbReference type="RefSeq" id="WP_047314335.1">
    <property type="nucleotide sequence ID" value="NZ_LDPQ01000005.1"/>
</dbReference>
<evidence type="ECO:0000313" key="7">
    <source>
        <dbReference type="Proteomes" id="UP000036334"/>
    </source>
</evidence>
<dbReference type="Proteomes" id="UP000036334">
    <property type="component" value="Unassembled WGS sequence"/>
</dbReference>
<dbReference type="EMBL" id="LDPR01000002">
    <property type="protein sequence ID" value="KLO38612.1"/>
    <property type="molecule type" value="Genomic_DNA"/>
</dbReference>
<organism evidence="6 7">
    <name type="scientific">Mycobacterium haemophilum</name>
    <dbReference type="NCBI Taxonomy" id="29311"/>
    <lineage>
        <taxon>Bacteria</taxon>
        <taxon>Bacillati</taxon>
        <taxon>Actinomycetota</taxon>
        <taxon>Actinomycetes</taxon>
        <taxon>Mycobacteriales</taxon>
        <taxon>Mycobacteriaceae</taxon>
        <taxon>Mycobacterium</taxon>
    </lineage>
</organism>
<proteinExistence type="inferred from homology"/>